<name>A0A7M1QUE1_9ACTO</name>
<keyword evidence="2" id="KW-1185">Reference proteome</keyword>
<evidence type="ECO:0000313" key="2">
    <source>
        <dbReference type="Proteomes" id="UP000595053"/>
    </source>
</evidence>
<evidence type="ECO:0000313" key="1">
    <source>
        <dbReference type="EMBL" id="QOR45443.1"/>
    </source>
</evidence>
<proteinExistence type="predicted"/>
<dbReference type="EMBL" id="CP063213">
    <property type="protein sequence ID" value="QOR45443.1"/>
    <property type="molecule type" value="Genomic_DNA"/>
</dbReference>
<organism evidence="1 2">
    <name type="scientific">Trueperella pecoris</name>
    <dbReference type="NCBI Taxonomy" id="2733571"/>
    <lineage>
        <taxon>Bacteria</taxon>
        <taxon>Bacillati</taxon>
        <taxon>Actinomycetota</taxon>
        <taxon>Actinomycetes</taxon>
        <taxon>Actinomycetales</taxon>
        <taxon>Actinomycetaceae</taxon>
        <taxon>Trueperella</taxon>
    </lineage>
</organism>
<gene>
    <name evidence="1" type="ORF">INS88_09320</name>
</gene>
<reference evidence="1 2" key="1">
    <citation type="submission" date="2020-10" db="EMBL/GenBank/DDBJ databases">
        <title>Trueperella pecoris sp. nov. isolated from bovine and porcine specimens.</title>
        <authorList>
            <person name="Schoenecker L."/>
            <person name="Schnydrig P."/>
            <person name="Brodard I."/>
            <person name="Thomann A."/>
            <person name="Hemphill A."/>
            <person name="Rodriguez-Campos S."/>
            <person name="Perreten V."/>
            <person name="Jores J."/>
            <person name="Kittl S."/>
        </authorList>
    </citation>
    <scope>NUCLEOTIDE SEQUENCE [LARGE SCALE GENOMIC DNA]</scope>
    <source>
        <strain evidence="1 2">15A0121</strain>
    </source>
</reference>
<dbReference type="Proteomes" id="UP000595053">
    <property type="component" value="Chromosome"/>
</dbReference>
<protein>
    <submittedName>
        <fullName evidence="1">Uncharacterized protein</fullName>
    </submittedName>
</protein>
<accession>A0A7M1QUE1</accession>
<sequence>MSAHARTTDPETSAEAARKLQDLQHERQRILTALAEHGDMTDSELEAYACAHRWPHAGTSHYYRRRRSDLKSMGLIEATGIRRTNTRGNSETVWTTRKDSAMNHQPVSLDEGNIIFRKLDNEEWAIEGVDLVEGETVTVYTKENEPREVVVGEIIETSHGVDTALFEWVNHLDPDLIKKGTVVFHSLGEDQWAIRGFDLVEGEEVEVTTKAGKTRKVTVGQILYSEDNLVTAQFEWTENAFDNQRITFTANPHGDGYLIRGTNLIPGANVPVVKRVGKPVRVIVDQIVEDTGVHQLATFTWPDNR</sequence>
<dbReference type="AlphaFoldDB" id="A0A7M1QUE1"/>